<sequence length="223" mass="23538">MSKPERKGTLYRFATVGALTERGGRVSTGSAGKLAGLPIACVGDVVTYRDGAEAVIIDGAGYAATCKGSPYALVGSRLSNGDRIVKTLWAELDTGIFLEEGKQIEGLFDPAWVAPPCKPVARFAVFGATTARGGMVREVSSEWDVDGTHRKAASIGDFVEYEDGTRARIITGIGMPGNTEMGFAVVGSLLDNGDMITDSPHREPRTSTSFVPVDEHGVAPTRQ</sequence>
<name>A0A1H7VRB7_9BURK</name>
<evidence type="ECO:0000256" key="1">
    <source>
        <dbReference type="SAM" id="MobiDB-lite"/>
    </source>
</evidence>
<dbReference type="EMBL" id="FOAJ01000027">
    <property type="protein sequence ID" value="SEM11803.1"/>
    <property type="molecule type" value="Genomic_DNA"/>
</dbReference>
<gene>
    <name evidence="2" type="ORF">SAMN05192542_12712</name>
</gene>
<organism evidence="2 3">
    <name type="scientific">Paraburkholderia caballeronis</name>
    <dbReference type="NCBI Taxonomy" id="416943"/>
    <lineage>
        <taxon>Bacteria</taxon>
        <taxon>Pseudomonadati</taxon>
        <taxon>Pseudomonadota</taxon>
        <taxon>Betaproteobacteria</taxon>
        <taxon>Burkholderiales</taxon>
        <taxon>Burkholderiaceae</taxon>
        <taxon>Paraburkholderia</taxon>
    </lineage>
</organism>
<dbReference type="OrthoDB" id="9021596at2"/>
<feature type="region of interest" description="Disordered" evidence="1">
    <location>
        <begin position="195"/>
        <end position="223"/>
    </location>
</feature>
<evidence type="ECO:0000313" key="2">
    <source>
        <dbReference type="EMBL" id="SEM11803.1"/>
    </source>
</evidence>
<dbReference type="STRING" id="416943.SAMN05445871_4432"/>
<dbReference type="RefSeq" id="WP_110332511.1">
    <property type="nucleotide sequence ID" value="NZ_FNSR01000002.1"/>
</dbReference>
<dbReference type="AlphaFoldDB" id="A0A1H7VRB7"/>
<accession>A0A1H7VRB7</accession>
<proteinExistence type="predicted"/>
<dbReference type="Pfam" id="PF05488">
    <property type="entry name" value="PAAR_motif"/>
    <property type="match status" value="1"/>
</dbReference>
<protein>
    <submittedName>
        <fullName evidence="2">PAAR motif-containing protein</fullName>
    </submittedName>
</protein>
<evidence type="ECO:0000313" key="3">
    <source>
        <dbReference type="Proteomes" id="UP000199120"/>
    </source>
</evidence>
<dbReference type="Proteomes" id="UP000199120">
    <property type="component" value="Unassembled WGS sequence"/>
</dbReference>
<keyword evidence="3" id="KW-1185">Reference proteome</keyword>
<reference evidence="3" key="1">
    <citation type="submission" date="2016-10" db="EMBL/GenBank/DDBJ databases">
        <authorList>
            <person name="Varghese N."/>
            <person name="Submissions S."/>
        </authorList>
    </citation>
    <scope>NUCLEOTIDE SEQUENCE [LARGE SCALE GENOMIC DNA]</scope>
    <source>
        <strain evidence="3">LMG 26416</strain>
    </source>
</reference>
<dbReference type="InterPro" id="IPR008727">
    <property type="entry name" value="PAAR_motif"/>
</dbReference>